<comment type="caution">
    <text evidence="7">The sequence shown here is derived from an EMBL/GenBank/DDBJ whole genome shotgun (WGS) entry which is preliminary data.</text>
</comment>
<feature type="transmembrane region" description="Helical" evidence="5">
    <location>
        <begin position="15"/>
        <end position="36"/>
    </location>
</feature>
<keyword evidence="8" id="KW-1185">Reference proteome</keyword>
<organism evidence="7 8">
    <name type="scientific">Paenibacillus plantarum</name>
    <dbReference type="NCBI Taxonomy" id="2654975"/>
    <lineage>
        <taxon>Bacteria</taxon>
        <taxon>Bacillati</taxon>
        <taxon>Bacillota</taxon>
        <taxon>Bacilli</taxon>
        <taxon>Bacillales</taxon>
        <taxon>Paenibacillaceae</taxon>
        <taxon>Paenibacillus</taxon>
    </lineage>
</organism>
<name>A0ABX1X6K4_9BACL</name>
<keyword evidence="3" id="KW-0520">NAD</keyword>
<dbReference type="InterPro" id="IPR001509">
    <property type="entry name" value="Epimerase_deHydtase"/>
</dbReference>
<evidence type="ECO:0000313" key="8">
    <source>
        <dbReference type="Proteomes" id="UP000653578"/>
    </source>
</evidence>
<dbReference type="PANTHER" id="PTHR43078">
    <property type="entry name" value="UDP-GLUCURONIC ACID DECARBOXYLASE-RELATED"/>
    <property type="match status" value="1"/>
</dbReference>
<dbReference type="InterPro" id="IPR036291">
    <property type="entry name" value="NAD(P)-bd_dom_sf"/>
</dbReference>
<dbReference type="PANTHER" id="PTHR43078:SF6">
    <property type="entry name" value="UDP-GLUCURONIC ACID DECARBOXYLASE 1"/>
    <property type="match status" value="1"/>
</dbReference>
<dbReference type="Pfam" id="PF01370">
    <property type="entry name" value="Epimerase"/>
    <property type="match status" value="1"/>
</dbReference>
<evidence type="ECO:0000256" key="5">
    <source>
        <dbReference type="SAM" id="Phobius"/>
    </source>
</evidence>
<dbReference type="InterPro" id="IPR044516">
    <property type="entry name" value="UXS-like"/>
</dbReference>
<dbReference type="Gene3D" id="3.40.50.720">
    <property type="entry name" value="NAD(P)-binding Rossmann-like Domain"/>
    <property type="match status" value="1"/>
</dbReference>
<dbReference type="SUPFAM" id="SSF51735">
    <property type="entry name" value="NAD(P)-binding Rossmann-fold domains"/>
    <property type="match status" value="1"/>
</dbReference>
<comment type="cofactor">
    <cofactor evidence="1">
        <name>NAD(+)</name>
        <dbReference type="ChEBI" id="CHEBI:57540"/>
    </cofactor>
</comment>
<evidence type="ECO:0000313" key="7">
    <source>
        <dbReference type="EMBL" id="NOU64060.1"/>
    </source>
</evidence>
<protein>
    <submittedName>
        <fullName evidence="7">NAD-dependent epimerase/dehydratase family protein</fullName>
    </submittedName>
</protein>
<keyword evidence="5" id="KW-1133">Transmembrane helix</keyword>
<reference evidence="7 8" key="1">
    <citation type="submission" date="2019-10" db="EMBL/GenBank/DDBJ databases">
        <title>Description of Paenibacillus humi sp. nov.</title>
        <authorList>
            <person name="Carlier A."/>
            <person name="Qi S."/>
        </authorList>
    </citation>
    <scope>NUCLEOTIDE SEQUENCE [LARGE SCALE GENOMIC DNA]</scope>
    <source>
        <strain evidence="7 8">LMG 31461</strain>
    </source>
</reference>
<gene>
    <name evidence="7" type="ORF">GC096_08490</name>
</gene>
<feature type="domain" description="NAD-dependent epimerase/dehydratase" evidence="6">
    <location>
        <begin position="16"/>
        <end position="266"/>
    </location>
</feature>
<keyword evidence="4" id="KW-0456">Lyase</keyword>
<evidence type="ECO:0000259" key="6">
    <source>
        <dbReference type="Pfam" id="PF01370"/>
    </source>
</evidence>
<proteinExistence type="predicted"/>
<keyword evidence="2" id="KW-0210">Decarboxylase</keyword>
<dbReference type="EMBL" id="WHNY01000026">
    <property type="protein sequence ID" value="NOU64060.1"/>
    <property type="molecule type" value="Genomic_DNA"/>
</dbReference>
<keyword evidence="5" id="KW-0472">Membrane</keyword>
<dbReference type="Proteomes" id="UP000653578">
    <property type="component" value="Unassembled WGS sequence"/>
</dbReference>
<evidence type="ECO:0000256" key="2">
    <source>
        <dbReference type="ARBA" id="ARBA00022793"/>
    </source>
</evidence>
<evidence type="ECO:0000256" key="1">
    <source>
        <dbReference type="ARBA" id="ARBA00001911"/>
    </source>
</evidence>
<evidence type="ECO:0000256" key="4">
    <source>
        <dbReference type="ARBA" id="ARBA00023239"/>
    </source>
</evidence>
<accession>A0ABX1X6K4</accession>
<keyword evidence="5" id="KW-0812">Transmembrane</keyword>
<sequence>MFDKFGSTAQFQDRTVVLTGGAGFLGFYLTQFLLGLKSQGIRLRKLVLLDRFLFGEPEWIMTARNEHAELEVHTYDVANDDLGSCGSAASADYVLHMASIASPTYYRQHPLETIKANVYGLERLLNYYKQSDTLRGLLFFSSSEVYGSPSADAIPTPETYLGHVPCTGPRACYDESKRLGETLCYVYATSFGLPVRIVRPFNVFGPGMRPEDRRLPADFARNVLQGEDIVIYSDGRPSRTFCYIADAIPGILKVLTHSAFDTFNIGMDAEELSVAGLASIYAEAGKELTGYRGVIRMEQAADRDYLTDNPQRRCPDLTKARKVLSYAPDISVHDGVRRYLSFLQDAAGVRL</sequence>
<evidence type="ECO:0000256" key="3">
    <source>
        <dbReference type="ARBA" id="ARBA00023027"/>
    </source>
</evidence>